<dbReference type="EMBL" id="CP110422">
    <property type="protein sequence ID" value="WAQ82332.1"/>
    <property type="molecule type" value="Genomic_DNA"/>
</dbReference>
<reference evidence="1" key="1">
    <citation type="submission" date="2022-10" db="EMBL/GenBank/DDBJ databases">
        <title>Puccinia triticina Genome sequencing and assembly.</title>
        <authorList>
            <person name="Li C."/>
        </authorList>
    </citation>
    <scope>NUCLEOTIDE SEQUENCE</scope>
    <source>
        <strain evidence="1">Pt15</strain>
    </source>
</reference>
<accession>A0ABY7CHR0</accession>
<gene>
    <name evidence="1" type="ORF">PtA15_2A649</name>
</gene>
<protein>
    <submittedName>
        <fullName evidence="1">Uncharacterized protein</fullName>
    </submittedName>
</protein>
<evidence type="ECO:0000313" key="1">
    <source>
        <dbReference type="EMBL" id="WAQ82332.1"/>
    </source>
</evidence>
<sequence length="51" mass="5711">MPNQPLSSHSPSRLPGGDAMQGLLKRFPLPIFLRKIPHVQIPVNCQKPVLR</sequence>
<dbReference type="Proteomes" id="UP001164743">
    <property type="component" value="Chromosome 2A"/>
</dbReference>
<dbReference type="RefSeq" id="XP_053017887.1">
    <property type="nucleotide sequence ID" value="XM_053166690.1"/>
</dbReference>
<organism evidence="1 2">
    <name type="scientific">Puccinia triticina</name>
    <dbReference type="NCBI Taxonomy" id="208348"/>
    <lineage>
        <taxon>Eukaryota</taxon>
        <taxon>Fungi</taxon>
        <taxon>Dikarya</taxon>
        <taxon>Basidiomycota</taxon>
        <taxon>Pucciniomycotina</taxon>
        <taxon>Pucciniomycetes</taxon>
        <taxon>Pucciniales</taxon>
        <taxon>Pucciniaceae</taxon>
        <taxon>Puccinia</taxon>
    </lineage>
</organism>
<name>A0ABY7CHR0_9BASI</name>
<evidence type="ECO:0000313" key="2">
    <source>
        <dbReference type="Proteomes" id="UP001164743"/>
    </source>
</evidence>
<keyword evidence="2" id="KW-1185">Reference proteome</keyword>
<proteinExistence type="predicted"/>
<dbReference type="GeneID" id="77807585"/>